<keyword evidence="3" id="KW-1185">Reference proteome</keyword>
<protein>
    <submittedName>
        <fullName evidence="2">Uncharacterized protein</fullName>
    </submittedName>
</protein>
<name>A0ABD6CGU5_9EURY</name>
<dbReference type="AlphaFoldDB" id="A0ABD6CGU5"/>
<evidence type="ECO:0000313" key="2">
    <source>
        <dbReference type="EMBL" id="MFD1588447.1"/>
    </source>
</evidence>
<feature type="transmembrane region" description="Helical" evidence="1">
    <location>
        <begin position="64"/>
        <end position="97"/>
    </location>
</feature>
<dbReference type="RefSeq" id="WP_247382139.1">
    <property type="nucleotide sequence ID" value="NZ_JALLGV010000014.1"/>
</dbReference>
<reference evidence="2 3" key="1">
    <citation type="journal article" date="2019" name="Int. J. Syst. Evol. Microbiol.">
        <title>The Global Catalogue of Microorganisms (GCM) 10K type strain sequencing project: providing services to taxonomists for standard genome sequencing and annotation.</title>
        <authorList>
            <consortium name="The Broad Institute Genomics Platform"/>
            <consortium name="The Broad Institute Genome Sequencing Center for Infectious Disease"/>
            <person name="Wu L."/>
            <person name="Ma J."/>
        </authorList>
    </citation>
    <scope>NUCLEOTIDE SEQUENCE [LARGE SCALE GENOMIC DNA]</scope>
    <source>
        <strain evidence="2 3">CGMCC 1.12125</strain>
    </source>
</reference>
<dbReference type="EMBL" id="JBHUDJ010000012">
    <property type="protein sequence ID" value="MFD1588447.1"/>
    <property type="molecule type" value="Genomic_DNA"/>
</dbReference>
<keyword evidence="1" id="KW-1133">Transmembrane helix</keyword>
<comment type="caution">
    <text evidence="2">The sequence shown here is derived from an EMBL/GenBank/DDBJ whole genome shotgun (WGS) entry which is preliminary data.</text>
</comment>
<keyword evidence="1" id="KW-0812">Transmembrane</keyword>
<evidence type="ECO:0000256" key="1">
    <source>
        <dbReference type="SAM" id="Phobius"/>
    </source>
</evidence>
<feature type="transmembrane region" description="Helical" evidence="1">
    <location>
        <begin position="12"/>
        <end position="32"/>
    </location>
</feature>
<keyword evidence="1" id="KW-0472">Membrane</keyword>
<feature type="transmembrane region" description="Helical" evidence="1">
    <location>
        <begin position="38"/>
        <end position="57"/>
    </location>
</feature>
<dbReference type="Proteomes" id="UP001597119">
    <property type="component" value="Unassembled WGS sequence"/>
</dbReference>
<organism evidence="2 3">
    <name type="scientific">Halorientalis brevis</name>
    <dbReference type="NCBI Taxonomy" id="1126241"/>
    <lineage>
        <taxon>Archaea</taxon>
        <taxon>Methanobacteriati</taxon>
        <taxon>Methanobacteriota</taxon>
        <taxon>Stenosarchaea group</taxon>
        <taxon>Halobacteria</taxon>
        <taxon>Halobacteriales</taxon>
        <taxon>Haloarculaceae</taxon>
        <taxon>Halorientalis</taxon>
    </lineage>
</organism>
<proteinExistence type="predicted"/>
<evidence type="ECO:0000313" key="3">
    <source>
        <dbReference type="Proteomes" id="UP001597119"/>
    </source>
</evidence>
<sequence length="110" mass="11758">MSIDRLSIVRGLSTVSVLAFLGTLGYFLMQLGYSRTRVIFFAGLGGLAVLGEAGVIFQRELVAVVGVCGLLVIGFWQAVLWVYIFPVVTVLLVATIVIAKENPTPTLAAE</sequence>
<accession>A0ABD6CGU5</accession>
<gene>
    <name evidence="2" type="ORF">ACFR9U_15800</name>
</gene>